<evidence type="ECO:0000313" key="1">
    <source>
        <dbReference type="EMBL" id="KAK8502229.1"/>
    </source>
</evidence>
<protein>
    <submittedName>
        <fullName evidence="1">Uncharacterized protein</fullName>
    </submittedName>
</protein>
<accession>A0ABR2B5R6</accession>
<sequence>MTSFTTVWTTAWPRSKRGLASTAGLDWMAQVTGVGLGGRGDLRRRQSRVTDSQQADAWKRIYDHCNGDRGRVWCGVNGFRRIPTSDGWYGGGKSGGDVRVSGLG</sequence>
<name>A0ABR2B5R6_9ROSI</name>
<keyword evidence="2" id="KW-1185">Reference proteome</keyword>
<gene>
    <name evidence="1" type="ORF">V6N12_042725</name>
</gene>
<reference evidence="1 2" key="1">
    <citation type="journal article" date="2024" name="G3 (Bethesda)">
        <title>Genome assembly of Hibiscus sabdariffa L. provides insights into metabolisms of medicinal natural products.</title>
        <authorList>
            <person name="Kim T."/>
        </authorList>
    </citation>
    <scope>NUCLEOTIDE SEQUENCE [LARGE SCALE GENOMIC DNA]</scope>
    <source>
        <strain evidence="1">TK-2024</strain>
        <tissue evidence="1">Old leaves</tissue>
    </source>
</reference>
<organism evidence="1 2">
    <name type="scientific">Hibiscus sabdariffa</name>
    <name type="common">roselle</name>
    <dbReference type="NCBI Taxonomy" id="183260"/>
    <lineage>
        <taxon>Eukaryota</taxon>
        <taxon>Viridiplantae</taxon>
        <taxon>Streptophyta</taxon>
        <taxon>Embryophyta</taxon>
        <taxon>Tracheophyta</taxon>
        <taxon>Spermatophyta</taxon>
        <taxon>Magnoliopsida</taxon>
        <taxon>eudicotyledons</taxon>
        <taxon>Gunneridae</taxon>
        <taxon>Pentapetalae</taxon>
        <taxon>rosids</taxon>
        <taxon>malvids</taxon>
        <taxon>Malvales</taxon>
        <taxon>Malvaceae</taxon>
        <taxon>Malvoideae</taxon>
        <taxon>Hibiscus</taxon>
    </lineage>
</organism>
<dbReference type="Proteomes" id="UP001472677">
    <property type="component" value="Unassembled WGS sequence"/>
</dbReference>
<proteinExistence type="predicted"/>
<dbReference type="EMBL" id="JBBPBM010000175">
    <property type="protein sequence ID" value="KAK8502229.1"/>
    <property type="molecule type" value="Genomic_DNA"/>
</dbReference>
<comment type="caution">
    <text evidence="1">The sequence shown here is derived from an EMBL/GenBank/DDBJ whole genome shotgun (WGS) entry which is preliminary data.</text>
</comment>
<evidence type="ECO:0000313" key="2">
    <source>
        <dbReference type="Proteomes" id="UP001472677"/>
    </source>
</evidence>